<proteinExistence type="predicted"/>
<dbReference type="AlphaFoldDB" id="A0A1F6DHS7"/>
<name>A0A1F6DHS7_9BACT</name>
<dbReference type="EMBL" id="MFLD01000003">
    <property type="protein sequence ID" value="OGG60968.1"/>
    <property type="molecule type" value="Genomic_DNA"/>
</dbReference>
<dbReference type="Proteomes" id="UP000178042">
    <property type="component" value="Unassembled WGS sequence"/>
</dbReference>
<gene>
    <name evidence="1" type="ORF">A3C86_00140</name>
</gene>
<protein>
    <submittedName>
        <fullName evidence="1">Uncharacterized protein</fullName>
    </submittedName>
</protein>
<comment type="caution">
    <text evidence="1">The sequence shown here is derived from an EMBL/GenBank/DDBJ whole genome shotgun (WGS) entry which is preliminary data.</text>
</comment>
<organism evidence="1 2">
    <name type="scientific">Candidatus Kaiserbacteria bacterium RIFCSPHIGHO2_02_FULL_49_16</name>
    <dbReference type="NCBI Taxonomy" id="1798490"/>
    <lineage>
        <taxon>Bacteria</taxon>
        <taxon>Candidatus Kaiseribacteriota</taxon>
    </lineage>
</organism>
<accession>A0A1F6DHS7</accession>
<evidence type="ECO:0000313" key="2">
    <source>
        <dbReference type="Proteomes" id="UP000178042"/>
    </source>
</evidence>
<sequence>MKEYFSPEQENLRFANALREISSLARGLNWREAIVVRPSKKGAGYLDIRSYDVVNQRLSPEEIAVPKDNVSEILKEKVSEGQPVLQVVKNKNGTHIVRHVDTELTRNLTRMPDGVHEALEVYF</sequence>
<reference evidence="1 2" key="1">
    <citation type="journal article" date="2016" name="Nat. Commun.">
        <title>Thousands of microbial genomes shed light on interconnected biogeochemical processes in an aquifer system.</title>
        <authorList>
            <person name="Anantharaman K."/>
            <person name="Brown C.T."/>
            <person name="Hug L.A."/>
            <person name="Sharon I."/>
            <person name="Castelle C.J."/>
            <person name="Probst A.J."/>
            <person name="Thomas B.C."/>
            <person name="Singh A."/>
            <person name="Wilkins M.J."/>
            <person name="Karaoz U."/>
            <person name="Brodie E.L."/>
            <person name="Williams K.H."/>
            <person name="Hubbard S.S."/>
            <person name="Banfield J.F."/>
        </authorList>
    </citation>
    <scope>NUCLEOTIDE SEQUENCE [LARGE SCALE GENOMIC DNA]</scope>
</reference>
<evidence type="ECO:0000313" key="1">
    <source>
        <dbReference type="EMBL" id="OGG60968.1"/>
    </source>
</evidence>